<feature type="compositionally biased region" description="Low complexity" evidence="1">
    <location>
        <begin position="8"/>
        <end position="17"/>
    </location>
</feature>
<dbReference type="STRING" id="59895.A0A124SC63"/>
<dbReference type="Proteomes" id="UP000243975">
    <property type="component" value="Unassembled WGS sequence"/>
</dbReference>
<dbReference type="Gramene" id="KVH92816">
    <property type="protein sequence ID" value="KVH92816"/>
    <property type="gene ID" value="Ccrd_005089"/>
</dbReference>
<dbReference type="PANTHER" id="PTHR34280:SF2">
    <property type="entry name" value="OS01G0920100 PROTEIN"/>
    <property type="match status" value="1"/>
</dbReference>
<feature type="compositionally biased region" description="Polar residues" evidence="1">
    <location>
        <begin position="179"/>
        <end position="191"/>
    </location>
</feature>
<evidence type="ECO:0000313" key="3">
    <source>
        <dbReference type="Proteomes" id="UP000243975"/>
    </source>
</evidence>
<keyword evidence="3" id="KW-1185">Reference proteome</keyword>
<name>A0A124SC63_CYNCS</name>
<dbReference type="OMA" id="ANKSKWS"/>
<protein>
    <submittedName>
        <fullName evidence="2">Uncharacterized protein</fullName>
    </submittedName>
</protein>
<dbReference type="AlphaFoldDB" id="A0A124SC63"/>
<dbReference type="InterPro" id="IPR038947">
    <property type="entry name" value="At3g27210-like"/>
</dbReference>
<accession>A0A124SC63</accession>
<comment type="caution">
    <text evidence="2">The sequence shown here is derived from an EMBL/GenBank/DDBJ whole genome shotgun (WGS) entry which is preliminary data.</text>
</comment>
<dbReference type="EMBL" id="LEKV01004804">
    <property type="protein sequence ID" value="KVH92816.1"/>
    <property type="molecule type" value="Genomic_DNA"/>
</dbReference>
<reference evidence="2 3" key="1">
    <citation type="journal article" date="2016" name="Sci. Rep.">
        <title>The genome sequence of the outbreeding globe artichoke constructed de novo incorporating a phase-aware low-pass sequencing strategy of F1 progeny.</title>
        <authorList>
            <person name="Scaglione D."/>
            <person name="Reyes-Chin-Wo S."/>
            <person name="Acquadro A."/>
            <person name="Froenicke L."/>
            <person name="Portis E."/>
            <person name="Beitel C."/>
            <person name="Tirone M."/>
            <person name="Mauro R."/>
            <person name="Lo Monaco A."/>
            <person name="Mauromicale G."/>
            <person name="Faccioli P."/>
            <person name="Cattivelli L."/>
            <person name="Rieseberg L."/>
            <person name="Michelmore R."/>
            <person name="Lanteri S."/>
        </authorList>
    </citation>
    <scope>NUCLEOTIDE SEQUENCE [LARGE SCALE GENOMIC DNA]</scope>
    <source>
        <strain evidence="2">2C</strain>
    </source>
</reference>
<proteinExistence type="predicted"/>
<feature type="compositionally biased region" description="Basic and acidic residues" evidence="1">
    <location>
        <begin position="110"/>
        <end position="128"/>
    </location>
</feature>
<organism evidence="2 3">
    <name type="scientific">Cynara cardunculus var. scolymus</name>
    <name type="common">Globe artichoke</name>
    <name type="synonym">Cynara scolymus</name>
    <dbReference type="NCBI Taxonomy" id="59895"/>
    <lineage>
        <taxon>Eukaryota</taxon>
        <taxon>Viridiplantae</taxon>
        <taxon>Streptophyta</taxon>
        <taxon>Embryophyta</taxon>
        <taxon>Tracheophyta</taxon>
        <taxon>Spermatophyta</taxon>
        <taxon>Magnoliopsida</taxon>
        <taxon>eudicotyledons</taxon>
        <taxon>Gunneridae</taxon>
        <taxon>Pentapetalae</taxon>
        <taxon>asterids</taxon>
        <taxon>campanulids</taxon>
        <taxon>Asterales</taxon>
        <taxon>Asteraceae</taxon>
        <taxon>Carduoideae</taxon>
        <taxon>Cardueae</taxon>
        <taxon>Carduinae</taxon>
        <taxon>Cynara</taxon>
    </lineage>
</organism>
<evidence type="ECO:0000256" key="1">
    <source>
        <dbReference type="SAM" id="MobiDB-lite"/>
    </source>
</evidence>
<feature type="region of interest" description="Disordered" evidence="1">
    <location>
        <begin position="82"/>
        <end position="191"/>
    </location>
</feature>
<sequence length="191" mass="21276">MGACVSTQNQNQNQNQNPMKLFGSNLLSPTQQKPPIINANASHPPLSFQDFGSKEDTFFDSQAWLESDCDDDFMSVNGEFTPSRGTTPVHHNFSVGNKQQPLVSPYPNTPEKKPRLSDLFKESLRADNYDLEDENEDGETKSNVSNGVKTKRERLGCFRSLVPSRSSSTNGRKMMMMSPNLTSPNPKSVVE</sequence>
<gene>
    <name evidence="2" type="ORF">Ccrd_005089</name>
</gene>
<feature type="region of interest" description="Disordered" evidence="1">
    <location>
        <begin position="1"/>
        <end position="40"/>
    </location>
</feature>
<dbReference type="OrthoDB" id="1925325at2759"/>
<dbReference type="PANTHER" id="PTHR34280">
    <property type="entry name" value="OS01G0920100 PROTEIN"/>
    <property type="match status" value="1"/>
</dbReference>
<evidence type="ECO:0000313" key="2">
    <source>
        <dbReference type="EMBL" id="KVH92816.1"/>
    </source>
</evidence>